<keyword evidence="2" id="KW-1185">Reference proteome</keyword>
<dbReference type="AlphaFoldDB" id="A0A9X4KET4"/>
<comment type="caution">
    <text evidence="1">The sequence shown here is derived from an EMBL/GenBank/DDBJ whole genome shotgun (WGS) entry which is preliminary data.</text>
</comment>
<reference evidence="1 2" key="1">
    <citation type="submission" date="2022-10" db="EMBL/GenBank/DDBJ databases">
        <title>Comparative genomic analysis of Cohnella hashimotonis sp. nov., isolated from the International Space Station.</title>
        <authorList>
            <person name="Simpson A."/>
            <person name="Venkateswaran K."/>
        </authorList>
    </citation>
    <scope>NUCLEOTIDE SEQUENCE [LARGE SCALE GENOMIC DNA]</scope>
    <source>
        <strain evidence="1 2">DSM 18997</strain>
    </source>
</reference>
<dbReference type="EMBL" id="JAPDHZ010000002">
    <property type="protein sequence ID" value="MDG0790829.1"/>
    <property type="molecule type" value="Genomic_DNA"/>
</dbReference>
<protein>
    <recommendedName>
        <fullName evidence="3">ISXO2-like transposase domain-containing protein</fullName>
    </recommendedName>
</protein>
<accession>A0A9X4KET4</accession>
<dbReference type="Proteomes" id="UP001153387">
    <property type="component" value="Unassembled WGS sequence"/>
</dbReference>
<gene>
    <name evidence="1" type="ORF">OMP38_08115</name>
</gene>
<proteinExistence type="predicted"/>
<evidence type="ECO:0008006" key="3">
    <source>
        <dbReference type="Google" id="ProtNLM"/>
    </source>
</evidence>
<dbReference type="RefSeq" id="WP_277564621.1">
    <property type="nucleotide sequence ID" value="NZ_JAPDHZ010000002.1"/>
</dbReference>
<sequence>MKAVDGLEGNAVPGRGSSEGEEAVECFLHNHTANRGESGNIELLQRSHRGRKAPHHAWLGVVRWLAWTFGGIGPKHLQSYLNEFCFRYVSGSRTLEALIACSGTTRTITYRSLVSARSGIRPIRWAFRHPERSRRHAG</sequence>
<name>A0A9X4KET4_9BACL</name>
<evidence type="ECO:0000313" key="1">
    <source>
        <dbReference type="EMBL" id="MDG0790829.1"/>
    </source>
</evidence>
<organism evidence="1 2">
    <name type="scientific">Cohnella ginsengisoli</name>
    <dbReference type="NCBI Taxonomy" id="425004"/>
    <lineage>
        <taxon>Bacteria</taxon>
        <taxon>Bacillati</taxon>
        <taxon>Bacillota</taxon>
        <taxon>Bacilli</taxon>
        <taxon>Bacillales</taxon>
        <taxon>Paenibacillaceae</taxon>
        <taxon>Cohnella</taxon>
    </lineage>
</organism>
<evidence type="ECO:0000313" key="2">
    <source>
        <dbReference type="Proteomes" id="UP001153387"/>
    </source>
</evidence>